<dbReference type="EMBL" id="JARJCW010000028">
    <property type="protein sequence ID" value="KAJ7210371.1"/>
    <property type="molecule type" value="Genomic_DNA"/>
</dbReference>
<accession>A0AAD6VF96</accession>
<comment type="caution">
    <text evidence="1">The sequence shown here is derived from an EMBL/GenBank/DDBJ whole genome shotgun (WGS) entry which is preliminary data.</text>
</comment>
<sequence length="279" mass="32217">GMLLVGTRQKFFYRAIREVKNMMCAPRPATARQVKMTLDTVFRDFERDRSERELWLSIRTKDFSRQVRNFLYRALHDSFPVGKYWKNIPDCADRAICQECGVTEDMEHILLKCKANDVVDTTWGAAKNLWAAADSSWPVNSLGSLLGCGLATFYTGKKEVRQAKQRLFRIIVSETTFHLWKMRNARVIGKTPLSAQESLNKWRFTINKRVEMDFVLARHPREGHHASLNPRLVDETWSPILVDVNVMREGWFHKPRVLVGTRPPDKVAPSPTLPTTRCA</sequence>
<evidence type="ECO:0000313" key="1">
    <source>
        <dbReference type="EMBL" id="KAJ7210371.1"/>
    </source>
</evidence>
<keyword evidence="2" id="KW-1185">Reference proteome</keyword>
<protein>
    <recommendedName>
        <fullName evidence="3">Reverse transcriptase zinc-binding domain-containing protein</fullName>
    </recommendedName>
</protein>
<reference evidence="1" key="1">
    <citation type="submission" date="2023-03" db="EMBL/GenBank/DDBJ databases">
        <title>Massive genome expansion in bonnet fungi (Mycena s.s.) driven by repeated elements and novel gene families across ecological guilds.</title>
        <authorList>
            <consortium name="Lawrence Berkeley National Laboratory"/>
            <person name="Harder C.B."/>
            <person name="Miyauchi S."/>
            <person name="Viragh M."/>
            <person name="Kuo A."/>
            <person name="Thoen E."/>
            <person name="Andreopoulos B."/>
            <person name="Lu D."/>
            <person name="Skrede I."/>
            <person name="Drula E."/>
            <person name="Henrissat B."/>
            <person name="Morin E."/>
            <person name="Kohler A."/>
            <person name="Barry K."/>
            <person name="LaButti K."/>
            <person name="Morin E."/>
            <person name="Salamov A."/>
            <person name="Lipzen A."/>
            <person name="Mereny Z."/>
            <person name="Hegedus B."/>
            <person name="Baldrian P."/>
            <person name="Stursova M."/>
            <person name="Weitz H."/>
            <person name="Taylor A."/>
            <person name="Grigoriev I.V."/>
            <person name="Nagy L.G."/>
            <person name="Martin F."/>
            <person name="Kauserud H."/>
        </authorList>
    </citation>
    <scope>NUCLEOTIDE SEQUENCE</scope>
    <source>
        <strain evidence="1">9144</strain>
    </source>
</reference>
<evidence type="ECO:0008006" key="3">
    <source>
        <dbReference type="Google" id="ProtNLM"/>
    </source>
</evidence>
<name>A0AAD6VF96_9AGAR</name>
<dbReference type="AlphaFoldDB" id="A0AAD6VF96"/>
<proteinExistence type="predicted"/>
<feature type="non-terminal residue" evidence="1">
    <location>
        <position position="1"/>
    </location>
</feature>
<dbReference type="Proteomes" id="UP001219525">
    <property type="component" value="Unassembled WGS sequence"/>
</dbReference>
<evidence type="ECO:0000313" key="2">
    <source>
        <dbReference type="Proteomes" id="UP001219525"/>
    </source>
</evidence>
<gene>
    <name evidence="1" type="ORF">GGX14DRAFT_363630</name>
</gene>
<organism evidence="1 2">
    <name type="scientific">Mycena pura</name>
    <dbReference type="NCBI Taxonomy" id="153505"/>
    <lineage>
        <taxon>Eukaryota</taxon>
        <taxon>Fungi</taxon>
        <taxon>Dikarya</taxon>
        <taxon>Basidiomycota</taxon>
        <taxon>Agaricomycotina</taxon>
        <taxon>Agaricomycetes</taxon>
        <taxon>Agaricomycetidae</taxon>
        <taxon>Agaricales</taxon>
        <taxon>Marasmiineae</taxon>
        <taxon>Mycenaceae</taxon>
        <taxon>Mycena</taxon>
    </lineage>
</organism>